<dbReference type="EMBL" id="JAMZMK010009096">
    <property type="protein sequence ID" value="KAI7737173.1"/>
    <property type="molecule type" value="Genomic_DNA"/>
</dbReference>
<feature type="non-terminal residue" evidence="1">
    <location>
        <position position="86"/>
    </location>
</feature>
<evidence type="ECO:0000313" key="2">
    <source>
        <dbReference type="Proteomes" id="UP001206925"/>
    </source>
</evidence>
<keyword evidence="2" id="KW-1185">Reference proteome</keyword>
<name>A0AAD5GEH5_AMBAR</name>
<sequence length="86" mass="9831">LFFFFLQGFLLERKPEEVATVIQVFTQMTSMDNRVHFVDGVCMGYMSELPKQPVPKSTCILCPCLLESQKPSTIYGYELNEAQEST</sequence>
<gene>
    <name evidence="1" type="ORF">M8C21_009012</name>
</gene>
<accession>A0AAD5GEH5</accession>
<protein>
    <submittedName>
        <fullName evidence="1">Uncharacterized protein</fullName>
    </submittedName>
</protein>
<comment type="caution">
    <text evidence="1">The sequence shown here is derived from an EMBL/GenBank/DDBJ whole genome shotgun (WGS) entry which is preliminary data.</text>
</comment>
<dbReference type="Proteomes" id="UP001206925">
    <property type="component" value="Unassembled WGS sequence"/>
</dbReference>
<proteinExistence type="predicted"/>
<organism evidence="1 2">
    <name type="scientific">Ambrosia artemisiifolia</name>
    <name type="common">Common ragweed</name>
    <dbReference type="NCBI Taxonomy" id="4212"/>
    <lineage>
        <taxon>Eukaryota</taxon>
        <taxon>Viridiplantae</taxon>
        <taxon>Streptophyta</taxon>
        <taxon>Embryophyta</taxon>
        <taxon>Tracheophyta</taxon>
        <taxon>Spermatophyta</taxon>
        <taxon>Magnoliopsida</taxon>
        <taxon>eudicotyledons</taxon>
        <taxon>Gunneridae</taxon>
        <taxon>Pentapetalae</taxon>
        <taxon>asterids</taxon>
        <taxon>campanulids</taxon>
        <taxon>Asterales</taxon>
        <taxon>Asteraceae</taxon>
        <taxon>Asteroideae</taxon>
        <taxon>Heliantheae alliance</taxon>
        <taxon>Heliantheae</taxon>
        <taxon>Ambrosia</taxon>
    </lineage>
</organism>
<feature type="non-terminal residue" evidence="1">
    <location>
        <position position="1"/>
    </location>
</feature>
<evidence type="ECO:0000313" key="1">
    <source>
        <dbReference type="EMBL" id="KAI7737173.1"/>
    </source>
</evidence>
<dbReference type="AlphaFoldDB" id="A0AAD5GEH5"/>
<reference evidence="1" key="1">
    <citation type="submission" date="2022-06" db="EMBL/GenBank/DDBJ databases">
        <title>Uncovering the hologenomic basis of an extraordinary plant invasion.</title>
        <authorList>
            <person name="Bieker V.C."/>
            <person name="Martin M.D."/>
            <person name="Gilbert T."/>
            <person name="Hodgins K."/>
            <person name="Battlay P."/>
            <person name="Petersen B."/>
            <person name="Wilson J."/>
        </authorList>
    </citation>
    <scope>NUCLEOTIDE SEQUENCE</scope>
    <source>
        <strain evidence="1">AA19_3_7</strain>
        <tissue evidence="1">Leaf</tissue>
    </source>
</reference>